<evidence type="ECO:0000256" key="6">
    <source>
        <dbReference type="ARBA" id="ARBA00023136"/>
    </source>
</evidence>
<dbReference type="GO" id="GO:0005794">
    <property type="term" value="C:Golgi apparatus"/>
    <property type="evidence" value="ECO:0007669"/>
    <property type="project" value="TreeGrafter"/>
</dbReference>
<evidence type="ECO:0000256" key="7">
    <source>
        <dbReference type="ARBA" id="ARBA00023139"/>
    </source>
</evidence>
<organism evidence="13 14">
    <name type="scientific">Cutaneotrichosporon spelunceum</name>
    <dbReference type="NCBI Taxonomy" id="1672016"/>
    <lineage>
        <taxon>Eukaryota</taxon>
        <taxon>Fungi</taxon>
        <taxon>Dikarya</taxon>
        <taxon>Basidiomycota</taxon>
        <taxon>Agaricomycotina</taxon>
        <taxon>Tremellomycetes</taxon>
        <taxon>Trichosporonales</taxon>
        <taxon>Trichosporonaceae</taxon>
        <taxon>Cutaneotrichosporon</taxon>
    </lineage>
</organism>
<evidence type="ECO:0000313" key="13">
    <source>
        <dbReference type="EMBL" id="GMK54776.1"/>
    </source>
</evidence>
<evidence type="ECO:0000256" key="10">
    <source>
        <dbReference type="ARBA" id="ARBA00048048"/>
    </source>
</evidence>
<feature type="domain" description="Palmitoyltransferase DHHC" evidence="12">
    <location>
        <begin position="134"/>
        <end position="195"/>
    </location>
</feature>
<evidence type="ECO:0000313" key="14">
    <source>
        <dbReference type="Proteomes" id="UP001222932"/>
    </source>
</evidence>
<evidence type="ECO:0000256" key="2">
    <source>
        <dbReference type="ARBA" id="ARBA00008574"/>
    </source>
</evidence>
<dbReference type="InterPro" id="IPR039859">
    <property type="entry name" value="PFA4/ZDH16/20/ERF2-like"/>
</dbReference>
<evidence type="ECO:0000256" key="9">
    <source>
        <dbReference type="ARBA" id="ARBA00023315"/>
    </source>
</evidence>
<feature type="transmembrane region" description="Helical" evidence="11">
    <location>
        <begin position="258"/>
        <end position="276"/>
    </location>
</feature>
<evidence type="ECO:0000256" key="3">
    <source>
        <dbReference type="ARBA" id="ARBA00022679"/>
    </source>
</evidence>
<accession>A0AAD3TPT3</accession>
<keyword evidence="9 11" id="KW-0012">Acyltransferase</keyword>
<comment type="subcellular location">
    <subcellularLocation>
        <location evidence="1">Endomembrane system</location>
        <topology evidence="1">Multi-pass membrane protein</topology>
    </subcellularLocation>
</comment>
<reference evidence="13" key="2">
    <citation type="submission" date="2023-06" db="EMBL/GenBank/DDBJ databases">
        <authorList>
            <person name="Kobayashi Y."/>
            <person name="Kayamori A."/>
            <person name="Aoki K."/>
            <person name="Shiwa Y."/>
            <person name="Fujita N."/>
            <person name="Sugita T."/>
            <person name="Iwasaki W."/>
            <person name="Tanaka N."/>
            <person name="Takashima M."/>
        </authorList>
    </citation>
    <scope>NUCLEOTIDE SEQUENCE</scope>
    <source>
        <strain evidence="13">HIS016</strain>
    </source>
</reference>
<dbReference type="GO" id="GO:0006612">
    <property type="term" value="P:protein targeting to membrane"/>
    <property type="evidence" value="ECO:0007669"/>
    <property type="project" value="TreeGrafter"/>
</dbReference>
<name>A0AAD3TPT3_9TREE</name>
<evidence type="ECO:0000256" key="8">
    <source>
        <dbReference type="ARBA" id="ARBA00023288"/>
    </source>
</evidence>
<keyword evidence="3 11" id="KW-0808">Transferase</keyword>
<comment type="similarity">
    <text evidence="2 11">Belongs to the DHHC palmitoyltransferase family.</text>
</comment>
<keyword evidence="8" id="KW-0449">Lipoprotein</keyword>
<feature type="transmembrane region" description="Helical" evidence="11">
    <location>
        <begin position="219"/>
        <end position="238"/>
    </location>
</feature>
<evidence type="ECO:0000256" key="4">
    <source>
        <dbReference type="ARBA" id="ARBA00022692"/>
    </source>
</evidence>
<protein>
    <recommendedName>
        <fullName evidence="11">Palmitoyltransferase</fullName>
        <ecNumber evidence="11">2.3.1.225</ecNumber>
    </recommendedName>
</protein>
<keyword evidence="14" id="KW-1185">Reference proteome</keyword>
<keyword evidence="5 11" id="KW-1133">Transmembrane helix</keyword>
<gene>
    <name evidence="13" type="ORF">CspeluHIS016_0113620</name>
</gene>
<evidence type="ECO:0000256" key="11">
    <source>
        <dbReference type="RuleBase" id="RU079119"/>
    </source>
</evidence>
<dbReference type="InterPro" id="IPR001594">
    <property type="entry name" value="Palmitoyltrfase_DHHC"/>
</dbReference>
<dbReference type="EC" id="2.3.1.225" evidence="11"/>
<comment type="caution">
    <text evidence="13">The sequence shown here is derived from an EMBL/GenBank/DDBJ whole genome shotgun (WGS) entry which is preliminary data.</text>
</comment>
<dbReference type="PROSITE" id="PS50216">
    <property type="entry name" value="DHHC"/>
    <property type="match status" value="1"/>
</dbReference>
<dbReference type="Proteomes" id="UP001222932">
    <property type="component" value="Unassembled WGS sequence"/>
</dbReference>
<dbReference type="PANTHER" id="PTHR22883:SF301">
    <property type="entry name" value="PALMITOYLTRANSFERASE ZDHHC12"/>
    <property type="match status" value="1"/>
</dbReference>
<comment type="catalytic activity">
    <reaction evidence="10 11">
        <text>L-cysteinyl-[protein] + hexadecanoyl-CoA = S-hexadecanoyl-L-cysteinyl-[protein] + CoA</text>
        <dbReference type="Rhea" id="RHEA:36683"/>
        <dbReference type="Rhea" id="RHEA-COMP:10131"/>
        <dbReference type="Rhea" id="RHEA-COMP:11032"/>
        <dbReference type="ChEBI" id="CHEBI:29950"/>
        <dbReference type="ChEBI" id="CHEBI:57287"/>
        <dbReference type="ChEBI" id="CHEBI:57379"/>
        <dbReference type="ChEBI" id="CHEBI:74151"/>
        <dbReference type="EC" id="2.3.1.225"/>
    </reaction>
</comment>
<keyword evidence="4 11" id="KW-0812">Transmembrane</keyword>
<evidence type="ECO:0000256" key="1">
    <source>
        <dbReference type="ARBA" id="ARBA00004127"/>
    </source>
</evidence>
<dbReference type="EMBL" id="BTCM01000001">
    <property type="protein sequence ID" value="GMK54776.1"/>
    <property type="molecule type" value="Genomic_DNA"/>
</dbReference>
<dbReference type="GO" id="GO:0005783">
    <property type="term" value="C:endoplasmic reticulum"/>
    <property type="evidence" value="ECO:0007669"/>
    <property type="project" value="TreeGrafter"/>
</dbReference>
<dbReference type="Pfam" id="PF01529">
    <property type="entry name" value="DHHC"/>
    <property type="match status" value="1"/>
</dbReference>
<dbReference type="AlphaFoldDB" id="A0AAD3TPT3"/>
<evidence type="ECO:0000259" key="12">
    <source>
        <dbReference type="Pfam" id="PF01529"/>
    </source>
</evidence>
<comment type="domain">
    <text evidence="11">The DHHC domain is required for palmitoyltransferase activity.</text>
</comment>
<evidence type="ECO:0000256" key="5">
    <source>
        <dbReference type="ARBA" id="ARBA00022989"/>
    </source>
</evidence>
<keyword evidence="6 11" id="KW-0472">Membrane</keyword>
<dbReference type="PANTHER" id="PTHR22883">
    <property type="entry name" value="ZINC FINGER DHHC DOMAIN CONTAINING PROTEIN"/>
    <property type="match status" value="1"/>
</dbReference>
<feature type="transmembrane region" description="Helical" evidence="11">
    <location>
        <begin position="47"/>
        <end position="71"/>
    </location>
</feature>
<dbReference type="GO" id="GO:0019706">
    <property type="term" value="F:protein-cysteine S-palmitoyltransferase activity"/>
    <property type="evidence" value="ECO:0007669"/>
    <property type="project" value="UniProtKB-EC"/>
</dbReference>
<proteinExistence type="inferred from homology"/>
<sequence length="413" mass="45310">MSRFSRPGAYIEFVLPPALLAYFAWAWRVCTGSLVASYLADRYGSTLAVAYPWISTALIATVTAVFLRLYLLPTRFAAAPLPPPAISHLEVIFEVPPPKDGTARLVTHVGADEATEADGGSLIVFCTSDQCGGRWKPPRTRHCSECGRCRLGFDHHCYFVANCISSPVLPSFTALLLLTPLTVLLLAAPIHRAALHGARLAWAATATNPRVQSYWGWKWSWVLPAGPVIRYAIGLLLAWADLDHVEGYGEMWRVDIGLVWSIGLMLALVAGALAVWQVKQILKGALGNDIMRARAYAKASDAVRVSRAKGEEDTTALAAMHRFAPDKWFFVPLQHDLYAGAVVLALPSQSPYDLGPRANFDLLIGRGRGWRWILPWNCVRNGMSNAEASVWPISEAVKTHLEEEAARLLEESG</sequence>
<keyword evidence="7" id="KW-0564">Palmitate</keyword>
<reference evidence="13" key="1">
    <citation type="journal article" date="2023" name="BMC Genomics">
        <title>Chromosome-level genome assemblies of Cutaneotrichosporon spp. (Trichosporonales, Basidiomycota) reveal imbalanced evolution between nucleotide sequences and chromosome synteny.</title>
        <authorList>
            <person name="Kobayashi Y."/>
            <person name="Kayamori A."/>
            <person name="Aoki K."/>
            <person name="Shiwa Y."/>
            <person name="Matsutani M."/>
            <person name="Fujita N."/>
            <person name="Sugita T."/>
            <person name="Iwasaki W."/>
            <person name="Tanaka N."/>
            <person name="Takashima M."/>
        </authorList>
    </citation>
    <scope>NUCLEOTIDE SEQUENCE</scope>
    <source>
        <strain evidence="13">HIS016</strain>
    </source>
</reference>